<dbReference type="EMBL" id="CAJVRC010000865">
    <property type="protein sequence ID" value="CAG8899434.1"/>
    <property type="molecule type" value="Genomic_DNA"/>
</dbReference>
<sequence length="527" mass="59921">MPSLQNLSSKLLLNVINRLWVHDVMALSQQSRGIHALCDVKHRQKYHLKFGREKLPQTHKAVLQAGLDTLLAILRFPSLGDNLRRVDLYGSGMIEYISDSSIQDYVLSPEDIDRLKQAILGAGFQDTQERESILSMLSRNPAKFESDSDEAALQFKDALITLLVAAAPNLEFISMYPLLEYIRSPSTGDYERVNLLQRLLYRASTGSVPYCQNLRNFSFHPDDKLNERGDYVEDPYYHRLNMVRKLPAVDSVAFKLVMWSNEAGIPPPPRSANYSKISFTHSVMQSWDLCRIIESPKTLKSFTSAIGGRQYPEGGHPVLYVTPILKSLWMHRQTLEELNLDMESQTPRQELYDEEYQTQEGGMTEEEQEEYEEQWADELQELATVEITPVRVSLKDFPRLKNLSVGAHTLCYLARGAGDGKTQLDSKSFNLVDHIPSAVESLRIYGLGEPVDRSTPYLDYESDLDVNAQIEQLAREKDAKLPGLKIEGVDPCIPNGRTVDEQADEDDLELFWKDPDDNRFDDVGDDV</sequence>
<dbReference type="Proteomes" id="UP001154252">
    <property type="component" value="Unassembled WGS sequence"/>
</dbReference>
<accession>A0A9W4KD40</accession>
<name>A0A9W4KD40_9EURO</name>
<dbReference type="AlphaFoldDB" id="A0A9W4KD40"/>
<gene>
    <name evidence="2" type="ORF">PEGY_LOCUS5686</name>
</gene>
<evidence type="ECO:0000256" key="1">
    <source>
        <dbReference type="SAM" id="MobiDB-lite"/>
    </source>
</evidence>
<comment type="caution">
    <text evidence="2">The sequence shown here is derived from an EMBL/GenBank/DDBJ whole genome shotgun (WGS) entry which is preliminary data.</text>
</comment>
<reference evidence="2" key="1">
    <citation type="submission" date="2021-07" db="EMBL/GenBank/DDBJ databases">
        <authorList>
            <person name="Branca A.L. A."/>
        </authorList>
    </citation>
    <scope>NUCLEOTIDE SEQUENCE</scope>
</reference>
<feature type="region of interest" description="Disordered" evidence="1">
    <location>
        <begin position="504"/>
        <end position="527"/>
    </location>
</feature>
<proteinExistence type="predicted"/>
<keyword evidence="3" id="KW-1185">Reference proteome</keyword>
<protein>
    <submittedName>
        <fullName evidence="2">Uncharacterized protein</fullName>
    </submittedName>
</protein>
<evidence type="ECO:0000313" key="2">
    <source>
        <dbReference type="EMBL" id="CAG8899434.1"/>
    </source>
</evidence>
<organism evidence="2 3">
    <name type="scientific">Penicillium egyptiacum</name>
    <dbReference type="NCBI Taxonomy" id="1303716"/>
    <lineage>
        <taxon>Eukaryota</taxon>
        <taxon>Fungi</taxon>
        <taxon>Dikarya</taxon>
        <taxon>Ascomycota</taxon>
        <taxon>Pezizomycotina</taxon>
        <taxon>Eurotiomycetes</taxon>
        <taxon>Eurotiomycetidae</taxon>
        <taxon>Eurotiales</taxon>
        <taxon>Aspergillaceae</taxon>
        <taxon>Penicillium</taxon>
    </lineage>
</organism>
<dbReference type="OrthoDB" id="3437411at2759"/>
<evidence type="ECO:0000313" key="3">
    <source>
        <dbReference type="Proteomes" id="UP001154252"/>
    </source>
</evidence>
<feature type="compositionally biased region" description="Basic and acidic residues" evidence="1">
    <location>
        <begin position="510"/>
        <end position="527"/>
    </location>
</feature>